<keyword evidence="2" id="KW-0378">Hydrolase</keyword>
<name>A0ABX6IGB9_9ACTN</name>
<dbReference type="InterPro" id="IPR029058">
    <property type="entry name" value="AB_hydrolase_fold"/>
</dbReference>
<sequence>MADVLIDPIRSTVGIDSVERTTLEVPLGGIPGGTVVVLCEPGTLECYGPEVMNRLAEHGFESLAAETTLAGGPAVVSALLRRAAERGWSPEQVGMVGLGIGGRVVLDAATQMEFGAAVSMSATEPGTVPGPLATPWLGLFGRDDPGVCPRSLAALSSALNDDSNTFSQIVSYAGAGRHFYSHGDDDGRGYAAWYDGWQRTTEWLAARVAPRLTPLALQWRARNRAEEPGIR</sequence>
<organism evidence="2 3">
    <name type="scientific">Gordonia pseudamarae</name>
    <dbReference type="NCBI Taxonomy" id="2831662"/>
    <lineage>
        <taxon>Bacteria</taxon>
        <taxon>Bacillati</taxon>
        <taxon>Actinomycetota</taxon>
        <taxon>Actinomycetes</taxon>
        <taxon>Mycobacteriales</taxon>
        <taxon>Gordoniaceae</taxon>
        <taxon>Gordonia</taxon>
    </lineage>
</organism>
<dbReference type="EMBL" id="CP045809">
    <property type="protein sequence ID" value="QHN34923.1"/>
    <property type="molecule type" value="Genomic_DNA"/>
</dbReference>
<dbReference type="SUPFAM" id="SSF53474">
    <property type="entry name" value="alpha/beta-Hydrolases"/>
    <property type="match status" value="1"/>
</dbReference>
<proteinExistence type="predicted"/>
<gene>
    <name evidence="2" type="ORF">GII31_08455</name>
</gene>
<dbReference type="Pfam" id="PF01738">
    <property type="entry name" value="DLH"/>
    <property type="match status" value="1"/>
</dbReference>
<dbReference type="Gene3D" id="3.40.50.1820">
    <property type="entry name" value="alpha/beta hydrolase"/>
    <property type="match status" value="1"/>
</dbReference>
<reference evidence="2" key="1">
    <citation type="journal article" date="2021" name="Nat. Microbiol.">
        <title>Cocultivation of an ultrasmall environmental parasitic bacterium with lytic ability against bacteria associated with wastewater foams.</title>
        <authorList>
            <person name="Batinovic S."/>
            <person name="Rose J.J.A."/>
            <person name="Ratcliffe J."/>
            <person name="Seviour R.J."/>
            <person name="Petrovski S."/>
        </authorList>
    </citation>
    <scope>NUCLEOTIDE SEQUENCE</scope>
    <source>
        <strain evidence="2">CON9</strain>
    </source>
</reference>
<evidence type="ECO:0000313" key="2">
    <source>
        <dbReference type="EMBL" id="QHN34923.1"/>
    </source>
</evidence>
<dbReference type="InterPro" id="IPR002925">
    <property type="entry name" value="Dienelactn_hydro"/>
</dbReference>
<evidence type="ECO:0000313" key="3">
    <source>
        <dbReference type="Proteomes" id="UP001059836"/>
    </source>
</evidence>
<accession>A0ABX6IGB9</accession>
<protein>
    <submittedName>
        <fullName evidence="2">Hydrolase</fullName>
    </submittedName>
</protein>
<dbReference type="GO" id="GO:0016787">
    <property type="term" value="F:hydrolase activity"/>
    <property type="evidence" value="ECO:0007669"/>
    <property type="project" value="UniProtKB-KW"/>
</dbReference>
<keyword evidence="3" id="KW-1185">Reference proteome</keyword>
<evidence type="ECO:0000259" key="1">
    <source>
        <dbReference type="Pfam" id="PF01738"/>
    </source>
</evidence>
<dbReference type="RefSeq" id="WP_213248565.1">
    <property type="nucleotide sequence ID" value="NZ_CP045806.1"/>
</dbReference>
<feature type="domain" description="Dienelactone hydrolase" evidence="1">
    <location>
        <begin position="78"/>
        <end position="206"/>
    </location>
</feature>
<dbReference type="Proteomes" id="UP001059836">
    <property type="component" value="Chromosome"/>
</dbReference>